<dbReference type="PANTHER" id="PTHR39569">
    <property type="entry name" value="INORGANIC TRIPHOSPHATASE"/>
    <property type="match status" value="1"/>
</dbReference>
<dbReference type="InterPro" id="IPR023577">
    <property type="entry name" value="CYTH_domain"/>
</dbReference>
<feature type="domain" description="CYTH" evidence="1">
    <location>
        <begin position="2"/>
        <end position="200"/>
    </location>
</feature>
<dbReference type="Proteomes" id="UP000198693">
    <property type="component" value="Unassembled WGS sequence"/>
</dbReference>
<sequence length="289" mass="31977">MSQEIELKLALAKSGPAQLRDHPRLVGITPRVTTLGNTYFDTPGAELEAARMALRLRRDGDRLRQTLKTRGQGGGGLSTRGEWEWEVPGPGLDLRGLAALPPMAGFSEAQLARLAPRFATDFRRETWQLEEAESHIELALDLGEIHAGERRVAIRETELELKRGEPERLWALAEALTDHVGLRPADTSKAERGNALLTGEWRLPEGGRQSSSWLHRAVIALDAFTDTQAPAWREAARHAFEQLAELDGGRYRREVEPLVAGLNASDWPTPAFGRAALQLVRRLPADAML</sequence>
<name>A0A1I7HBF1_9GAMM</name>
<dbReference type="PANTHER" id="PTHR39569:SF1">
    <property type="entry name" value="INORGANIC TRIPHOSPHATASE"/>
    <property type="match status" value="1"/>
</dbReference>
<evidence type="ECO:0000313" key="3">
    <source>
        <dbReference type="Proteomes" id="UP000198693"/>
    </source>
</evidence>
<keyword evidence="3" id="KW-1185">Reference proteome</keyword>
<dbReference type="InterPro" id="IPR033469">
    <property type="entry name" value="CYTH-like_dom_sf"/>
</dbReference>
<accession>A0A1I7HBF1</accession>
<gene>
    <name evidence="2" type="ORF">SAMN04487955_104115</name>
</gene>
<evidence type="ECO:0000313" key="2">
    <source>
        <dbReference type="EMBL" id="SFU57922.1"/>
    </source>
</evidence>
<dbReference type="SMART" id="SM01118">
    <property type="entry name" value="CYTH"/>
    <property type="match status" value="1"/>
</dbReference>
<organism evidence="2 3">
    <name type="scientific">Halomonas korlensis</name>
    <dbReference type="NCBI Taxonomy" id="463301"/>
    <lineage>
        <taxon>Bacteria</taxon>
        <taxon>Pseudomonadati</taxon>
        <taxon>Pseudomonadota</taxon>
        <taxon>Gammaproteobacteria</taxon>
        <taxon>Oceanospirillales</taxon>
        <taxon>Halomonadaceae</taxon>
        <taxon>Halomonas</taxon>
    </lineage>
</organism>
<dbReference type="Gene3D" id="2.40.320.10">
    <property type="entry name" value="Hypothetical Protein Pfu-838710-001"/>
    <property type="match status" value="1"/>
</dbReference>
<dbReference type="OrthoDB" id="3034217at2"/>
<dbReference type="GO" id="GO:0050355">
    <property type="term" value="F:inorganic triphosphate phosphatase activity"/>
    <property type="evidence" value="ECO:0007669"/>
    <property type="project" value="InterPro"/>
</dbReference>
<protein>
    <submittedName>
        <fullName evidence="2">CYTH domain-containing protein</fullName>
    </submittedName>
</protein>
<evidence type="ECO:0000259" key="1">
    <source>
        <dbReference type="PROSITE" id="PS51707"/>
    </source>
</evidence>
<dbReference type="CDD" id="cd07756">
    <property type="entry name" value="CYTH-like_Pase_CHAD"/>
    <property type="match status" value="1"/>
</dbReference>
<dbReference type="SUPFAM" id="SSF55154">
    <property type="entry name" value="CYTH-like phosphatases"/>
    <property type="match status" value="1"/>
</dbReference>
<dbReference type="Pfam" id="PF01928">
    <property type="entry name" value="CYTH"/>
    <property type="match status" value="1"/>
</dbReference>
<dbReference type="PROSITE" id="PS51707">
    <property type="entry name" value="CYTH"/>
    <property type="match status" value="1"/>
</dbReference>
<dbReference type="AlphaFoldDB" id="A0A1I7HBF1"/>
<dbReference type="EMBL" id="FPBP01000004">
    <property type="protein sequence ID" value="SFU57922.1"/>
    <property type="molecule type" value="Genomic_DNA"/>
</dbReference>
<dbReference type="STRING" id="463301.SAMN04487955_104115"/>
<dbReference type="InterPro" id="IPR039013">
    <property type="entry name" value="YgiF"/>
</dbReference>
<dbReference type="RefSeq" id="WP_089794434.1">
    <property type="nucleotide sequence ID" value="NZ_FPBP01000004.1"/>
</dbReference>
<proteinExistence type="predicted"/>
<dbReference type="GO" id="GO:0046872">
    <property type="term" value="F:metal ion binding"/>
    <property type="evidence" value="ECO:0007669"/>
    <property type="project" value="TreeGrafter"/>
</dbReference>
<reference evidence="3" key="1">
    <citation type="submission" date="2016-10" db="EMBL/GenBank/DDBJ databases">
        <authorList>
            <person name="Varghese N."/>
            <person name="Submissions S."/>
        </authorList>
    </citation>
    <scope>NUCLEOTIDE SEQUENCE [LARGE SCALE GENOMIC DNA]</scope>
    <source>
        <strain evidence="3">CGMCC 1.6981</strain>
    </source>
</reference>